<evidence type="ECO:0000313" key="3">
    <source>
        <dbReference type="Proteomes" id="UP001469553"/>
    </source>
</evidence>
<proteinExistence type="predicted"/>
<sequence>MDRAEHDKQCHGDNGHGTSNQQQNPVAAAEPMHATMFHFQGYHGQPGNTGTHGHFLWGVHHALHCDKRVCMEEVLLLDSKPACTCMKPQIQLDLLLQ</sequence>
<feature type="compositionally biased region" description="Polar residues" evidence="1">
    <location>
        <begin position="16"/>
        <end position="25"/>
    </location>
</feature>
<gene>
    <name evidence="2" type="ORF">AMECASPLE_022665</name>
</gene>
<comment type="caution">
    <text evidence="2">The sequence shown here is derived from an EMBL/GenBank/DDBJ whole genome shotgun (WGS) entry which is preliminary data.</text>
</comment>
<organism evidence="2 3">
    <name type="scientific">Ameca splendens</name>
    <dbReference type="NCBI Taxonomy" id="208324"/>
    <lineage>
        <taxon>Eukaryota</taxon>
        <taxon>Metazoa</taxon>
        <taxon>Chordata</taxon>
        <taxon>Craniata</taxon>
        <taxon>Vertebrata</taxon>
        <taxon>Euteleostomi</taxon>
        <taxon>Actinopterygii</taxon>
        <taxon>Neopterygii</taxon>
        <taxon>Teleostei</taxon>
        <taxon>Neoteleostei</taxon>
        <taxon>Acanthomorphata</taxon>
        <taxon>Ovalentaria</taxon>
        <taxon>Atherinomorphae</taxon>
        <taxon>Cyprinodontiformes</taxon>
        <taxon>Goodeidae</taxon>
        <taxon>Ameca</taxon>
    </lineage>
</organism>
<name>A0ABV0XGW0_9TELE</name>
<dbReference type="Proteomes" id="UP001469553">
    <property type="component" value="Unassembled WGS sequence"/>
</dbReference>
<dbReference type="EMBL" id="JAHRIP010002035">
    <property type="protein sequence ID" value="MEQ2280704.1"/>
    <property type="molecule type" value="Genomic_DNA"/>
</dbReference>
<feature type="region of interest" description="Disordered" evidence="1">
    <location>
        <begin position="1"/>
        <end position="30"/>
    </location>
</feature>
<accession>A0ABV0XGW0</accession>
<keyword evidence="3" id="KW-1185">Reference proteome</keyword>
<evidence type="ECO:0000313" key="2">
    <source>
        <dbReference type="EMBL" id="MEQ2280704.1"/>
    </source>
</evidence>
<protein>
    <submittedName>
        <fullName evidence="2">Uncharacterized protein</fullName>
    </submittedName>
</protein>
<evidence type="ECO:0000256" key="1">
    <source>
        <dbReference type="SAM" id="MobiDB-lite"/>
    </source>
</evidence>
<reference evidence="2 3" key="1">
    <citation type="submission" date="2021-06" db="EMBL/GenBank/DDBJ databases">
        <authorList>
            <person name="Palmer J.M."/>
        </authorList>
    </citation>
    <scope>NUCLEOTIDE SEQUENCE [LARGE SCALE GENOMIC DNA]</scope>
    <source>
        <strain evidence="2 3">AS_MEX2019</strain>
        <tissue evidence="2">Muscle</tissue>
    </source>
</reference>
<feature type="compositionally biased region" description="Basic and acidic residues" evidence="1">
    <location>
        <begin position="1"/>
        <end position="14"/>
    </location>
</feature>